<dbReference type="Proteomes" id="UP000886740">
    <property type="component" value="Unassembled WGS sequence"/>
</dbReference>
<reference evidence="1" key="1">
    <citation type="journal article" date="2021" name="PeerJ">
        <title>Extensive microbial diversity within the chicken gut microbiome revealed by metagenomics and culture.</title>
        <authorList>
            <person name="Gilroy R."/>
            <person name="Ravi A."/>
            <person name="Getino M."/>
            <person name="Pursley I."/>
            <person name="Horton D.L."/>
            <person name="Alikhan N.F."/>
            <person name="Baker D."/>
            <person name="Gharbi K."/>
            <person name="Hall N."/>
            <person name="Watson M."/>
            <person name="Adriaenssens E.M."/>
            <person name="Foster-Nyarko E."/>
            <person name="Jarju S."/>
            <person name="Secka A."/>
            <person name="Antonio M."/>
            <person name="Oren A."/>
            <person name="Chaudhuri R.R."/>
            <person name="La Ragione R."/>
            <person name="Hildebrand F."/>
            <person name="Pallen M.J."/>
        </authorList>
    </citation>
    <scope>NUCLEOTIDE SEQUENCE</scope>
    <source>
        <strain evidence="1">ChiGjej6B6-14162</strain>
    </source>
</reference>
<dbReference type="AlphaFoldDB" id="A0A9D1X804"/>
<sequence>MPKMMPLKLIVCLLILTFPLSGIYANEKTGESVATVKEQAAEAIMRQVIEKADIYEDVIQEYGAEIYLKGRTEILKKNFLIRFANHLFPLDWKHDDQFFELVTNSRYNAPNNFVHTVKAVNANTIPNQKKQLEALTFLNINVYSQTAYDEAIFMPTAKNAFRHYRFELARTEMIDGHKAHVINFYPKQWSPKLVCGTLHVLDKSWLICKIDMNGRYSFAEFNVVLNFRDKTYHFFLPESSDIFLRYKLLGNAVVSQYHVAFKYDHIKLQEIVSAKKRRPLDLTNYFKIERDNEHLLRDSAYWAEKRDLPLTDEEIALSQVEPIDSAAIAAIDTLSNQFLKRSNEMAQRLTGSWNWDLNATRIKYSGLLNPFQLGYSHRNGITYKQEFRISKTFPRDRQLRFNPDIGFVFKRKEIFVHLNALWEYLPERRGQLGLSLGNDNQTYSSKITNQIQEILEEHQATINFDDLDLDYFHHYYAELRNSIELFNGFELDTRLTYHQRTPVRPKDNIIPPGGQLEDLAFSNYHDFVPSIGFIYTPRQYYRMDGHRKEYLYSYFPTFSLNVAKAIPGVLGSTGNYCRVEADMHQSINLGLSRRLNYHLSGGFYAQQKSTYFAEFYYFTRRNFPESWNDQIGGVFNLLSGEWFNASDKYMQAHLMYESPFVLFKFLARSPKYLQVASRYIITERFYLSQLWTPALPSYTEIGYGIGNNLFNIGFFAGFDRWKYDGFGLKFAFELFQ</sequence>
<dbReference type="InterPro" id="IPR043741">
    <property type="entry name" value="DUF5686"/>
</dbReference>
<accession>A0A9D1X804</accession>
<evidence type="ECO:0008006" key="3">
    <source>
        <dbReference type="Google" id="ProtNLM"/>
    </source>
</evidence>
<dbReference type="Pfam" id="PF18939">
    <property type="entry name" value="DUF5686"/>
    <property type="match status" value="1"/>
</dbReference>
<gene>
    <name evidence="1" type="ORF">H9977_04115</name>
</gene>
<dbReference type="EMBL" id="DXEL01000032">
    <property type="protein sequence ID" value="HIX74212.1"/>
    <property type="molecule type" value="Genomic_DNA"/>
</dbReference>
<reference evidence="1" key="2">
    <citation type="submission" date="2021-04" db="EMBL/GenBank/DDBJ databases">
        <authorList>
            <person name="Gilroy R."/>
        </authorList>
    </citation>
    <scope>NUCLEOTIDE SEQUENCE</scope>
    <source>
        <strain evidence="1">ChiGjej6B6-14162</strain>
    </source>
</reference>
<protein>
    <recommendedName>
        <fullName evidence="3">Carboxypeptidase-like regulatory domain-containing protein</fullName>
    </recommendedName>
</protein>
<evidence type="ECO:0000313" key="2">
    <source>
        <dbReference type="Proteomes" id="UP000886740"/>
    </source>
</evidence>
<proteinExistence type="predicted"/>
<name>A0A9D1X804_9BACT</name>
<comment type="caution">
    <text evidence="1">The sequence shown here is derived from an EMBL/GenBank/DDBJ whole genome shotgun (WGS) entry which is preliminary data.</text>
</comment>
<evidence type="ECO:0000313" key="1">
    <source>
        <dbReference type="EMBL" id="HIX74212.1"/>
    </source>
</evidence>
<organism evidence="1 2">
    <name type="scientific">Candidatus Parabacteroides intestinipullorum</name>
    <dbReference type="NCBI Taxonomy" id="2838723"/>
    <lineage>
        <taxon>Bacteria</taxon>
        <taxon>Pseudomonadati</taxon>
        <taxon>Bacteroidota</taxon>
        <taxon>Bacteroidia</taxon>
        <taxon>Bacteroidales</taxon>
        <taxon>Tannerellaceae</taxon>
        <taxon>Parabacteroides</taxon>
    </lineage>
</organism>